<evidence type="ECO:0000313" key="2">
    <source>
        <dbReference type="EMBL" id="MEE2037938.1"/>
    </source>
</evidence>
<name>A0ABU7K6S0_9ACTN</name>
<dbReference type="EMBL" id="JAUZMY010000010">
    <property type="protein sequence ID" value="MEE2037938.1"/>
    <property type="molecule type" value="Genomic_DNA"/>
</dbReference>
<feature type="compositionally biased region" description="Low complexity" evidence="1">
    <location>
        <begin position="22"/>
        <end position="41"/>
    </location>
</feature>
<gene>
    <name evidence="2" type="ORF">Q8791_11990</name>
</gene>
<accession>A0ABU7K6S0</accession>
<proteinExistence type="predicted"/>
<keyword evidence="3" id="KW-1185">Reference proteome</keyword>
<feature type="region of interest" description="Disordered" evidence="1">
    <location>
        <begin position="1"/>
        <end position="93"/>
    </location>
</feature>
<reference evidence="2 3" key="1">
    <citation type="submission" date="2023-08" db="EMBL/GenBank/DDBJ databases">
        <authorList>
            <person name="Girao M."/>
            <person name="Carvalho M.F."/>
        </authorList>
    </citation>
    <scope>NUCLEOTIDE SEQUENCE [LARGE SCALE GENOMIC DNA]</scope>
    <source>
        <strain evidence="2 3">CT-R113</strain>
    </source>
</reference>
<sequence length="181" mass="18394">MTHDEDTAPAAGSVSIGGSLHGGAVSTGTGGSAEASAPAEPGLREEPRSSTPVALPRGAVGNRAPGSVTIGGDARGVAISTGDHGTARFEASDDAVQDERYRDLLEQVRLLRQQLPLFAGAEGVTEVEAELVEAEEEITRTGAAAPGLLRSLWERLEQANTALGALASASALAETVRQLTG</sequence>
<organism evidence="2 3">
    <name type="scientific">Nocardiopsis codii</name>
    <dbReference type="NCBI Taxonomy" id="3065942"/>
    <lineage>
        <taxon>Bacteria</taxon>
        <taxon>Bacillati</taxon>
        <taxon>Actinomycetota</taxon>
        <taxon>Actinomycetes</taxon>
        <taxon>Streptosporangiales</taxon>
        <taxon>Nocardiopsidaceae</taxon>
        <taxon>Nocardiopsis</taxon>
    </lineage>
</organism>
<evidence type="ECO:0000313" key="3">
    <source>
        <dbReference type="Proteomes" id="UP001356095"/>
    </source>
</evidence>
<protein>
    <submittedName>
        <fullName evidence="2">Uncharacterized protein</fullName>
    </submittedName>
</protein>
<dbReference type="Proteomes" id="UP001356095">
    <property type="component" value="Unassembled WGS sequence"/>
</dbReference>
<evidence type="ECO:0000256" key="1">
    <source>
        <dbReference type="SAM" id="MobiDB-lite"/>
    </source>
</evidence>
<dbReference type="RefSeq" id="WP_330091729.1">
    <property type="nucleotide sequence ID" value="NZ_JAUZMY010000010.1"/>
</dbReference>
<comment type="caution">
    <text evidence="2">The sequence shown here is derived from an EMBL/GenBank/DDBJ whole genome shotgun (WGS) entry which is preliminary data.</text>
</comment>